<evidence type="ECO:0000313" key="2">
    <source>
        <dbReference type="EMBL" id="CCC90250.1"/>
    </source>
</evidence>
<accession>G0ULJ5</accession>
<sequence>MGCEELEPQRRDSTASQEDDIRGFLAPLESGEEFARRILNRMWYRELTKLSWKEELERQGVYIILRSRGIIVDTGKEQQEEDEEDKAEEITPGSSQMIMMHEQRLRRERNEFLYGEETVRTELLHEAQNAVSIIALLMEESLDRVAMMESAFAVFELIVEVLKPRPRRRYVFSWGVFMDSVFKPLRIDVDRIRNSQRHIPPHLRREHLTCRVPLEPIYYKPDGGKELLAIRDIETTTAVSLT</sequence>
<organism evidence="2">
    <name type="scientific">Trypanosoma congolense (strain IL3000)</name>
    <dbReference type="NCBI Taxonomy" id="1068625"/>
    <lineage>
        <taxon>Eukaryota</taxon>
        <taxon>Discoba</taxon>
        <taxon>Euglenozoa</taxon>
        <taxon>Kinetoplastea</taxon>
        <taxon>Metakinetoplastina</taxon>
        <taxon>Trypanosomatida</taxon>
        <taxon>Trypanosomatidae</taxon>
        <taxon>Trypanosoma</taxon>
        <taxon>Nannomonas</taxon>
    </lineage>
</organism>
<reference evidence="2" key="1">
    <citation type="journal article" date="2012" name="Proc. Natl. Acad. Sci. U.S.A.">
        <title>Antigenic diversity is generated by distinct evolutionary mechanisms in African trypanosome species.</title>
        <authorList>
            <person name="Jackson A.P."/>
            <person name="Berry A."/>
            <person name="Aslett M."/>
            <person name="Allison H.C."/>
            <person name="Burton P."/>
            <person name="Vavrova-Anderson J."/>
            <person name="Brown R."/>
            <person name="Browne H."/>
            <person name="Corton N."/>
            <person name="Hauser H."/>
            <person name="Gamble J."/>
            <person name="Gilderthorp R."/>
            <person name="Marcello L."/>
            <person name="McQuillan J."/>
            <person name="Otto T.D."/>
            <person name="Quail M.A."/>
            <person name="Sanders M.J."/>
            <person name="van Tonder A."/>
            <person name="Ginger M.L."/>
            <person name="Field M.C."/>
            <person name="Barry J.D."/>
            <person name="Hertz-Fowler C."/>
            <person name="Berriman M."/>
        </authorList>
    </citation>
    <scope>NUCLEOTIDE SEQUENCE</scope>
    <source>
        <strain evidence="2">IL3000</strain>
    </source>
</reference>
<evidence type="ECO:0000256" key="1">
    <source>
        <dbReference type="SAM" id="MobiDB-lite"/>
    </source>
</evidence>
<dbReference type="AlphaFoldDB" id="G0ULJ5"/>
<feature type="region of interest" description="Disordered" evidence="1">
    <location>
        <begin position="74"/>
        <end position="93"/>
    </location>
</feature>
<dbReference type="VEuPathDB" id="TriTrypDB:TcIL3000_4_3520"/>
<dbReference type="EMBL" id="HE575317">
    <property type="protein sequence ID" value="CCC90250.1"/>
    <property type="molecule type" value="Genomic_DNA"/>
</dbReference>
<name>G0ULJ5_TRYCI</name>
<proteinExistence type="predicted"/>
<protein>
    <submittedName>
        <fullName evidence="2">Uncharacterized protein TCIL3000_4_3520</fullName>
    </submittedName>
</protein>
<gene>
    <name evidence="2" type="ORF">TCIL3000_4_3520</name>
</gene>